<name>A0A8S5N0M3_9CAUD</name>
<evidence type="ECO:0000313" key="1">
    <source>
        <dbReference type="EMBL" id="DAD87810.1"/>
    </source>
</evidence>
<accession>A0A8S5N0M3</accession>
<sequence>MIGLVKSHWGKHYRSFKRGAKHVRNTATEIRDFVGGLDFTPLPDTLSEEQGKVKVKSAKASAREQHRSDLDRARDLLQVERDRAVRKMYRMATSDDGADIRGTKYDPLGKSAVGKVTLKNAARELERLSEFNNSDSVWYYSDRKGNPISAKDVRRYRDAVRRYNEDIDAYERSVAGTKLPYMGDVTVGDWIRDFRPSRSYLPGGSHYALERMNPDKRTVNFESAEAMREKTNVVLDSLSKAAKQERLTAAKQQIASMLDVIGDPELFDILTDIPDDVLWLMWTVNGDFANQLSLMYEAAKEGYFDRRRAGYDLWYDDVEEADSSIKSLLKEIKQVKIKPEDDFSGSPINKRRSRKGRR</sequence>
<dbReference type="EMBL" id="BK015028">
    <property type="protein sequence ID" value="DAD87810.1"/>
    <property type="molecule type" value="Genomic_DNA"/>
</dbReference>
<proteinExistence type="predicted"/>
<protein>
    <recommendedName>
        <fullName evidence="2">Terminal protein</fullName>
    </recommendedName>
</protein>
<reference evidence="1" key="1">
    <citation type="journal article" date="2021" name="Proc. Natl. Acad. Sci. U.S.A.">
        <title>A Catalog of Tens of Thousands of Viruses from Human Metagenomes Reveals Hidden Associations with Chronic Diseases.</title>
        <authorList>
            <person name="Tisza M.J."/>
            <person name="Buck C.B."/>
        </authorList>
    </citation>
    <scope>NUCLEOTIDE SEQUENCE</scope>
    <source>
        <strain evidence="1">CtJYR5</strain>
    </source>
</reference>
<evidence type="ECO:0008006" key="2">
    <source>
        <dbReference type="Google" id="ProtNLM"/>
    </source>
</evidence>
<organism evidence="1">
    <name type="scientific">Podoviridae sp. ctJYR5</name>
    <dbReference type="NCBI Taxonomy" id="2826551"/>
    <lineage>
        <taxon>Viruses</taxon>
        <taxon>Duplodnaviria</taxon>
        <taxon>Heunggongvirae</taxon>
        <taxon>Uroviricota</taxon>
        <taxon>Caudoviricetes</taxon>
    </lineage>
</organism>